<accession>A0AA35CNN5</accession>
<dbReference type="RefSeq" id="YP_010772473.1">
    <property type="nucleotide sequence ID" value="NC_074644.1"/>
</dbReference>
<sequence>MVTYKASLGIKGTRLVIEEEDICNQCIFRENCKILKKNRVIRTVLACVSFKLDPILTILEGLDLDIVEAKSDE</sequence>
<keyword evidence="2" id="KW-1185">Reference proteome</keyword>
<evidence type="ECO:0000313" key="2">
    <source>
        <dbReference type="Proteomes" id="UP001162252"/>
    </source>
</evidence>
<name>A0AA35CNN5_9CAUD</name>
<evidence type="ECO:0000313" key="1">
    <source>
        <dbReference type="EMBL" id="BDI54877.1"/>
    </source>
</evidence>
<dbReference type="Proteomes" id="UP001162252">
    <property type="component" value="Segment"/>
</dbReference>
<reference evidence="1 2" key="1">
    <citation type="journal article" date="2022" name="Nat. Microbiol.">
        <title>Three families of Asgard archaeal viruses identified in metagenome-assembled genomes.</title>
        <authorList>
            <person name="Medvedeva S."/>
            <person name="Sun J."/>
            <person name="Yutin N."/>
            <person name="Koonin E.V."/>
            <person name="Nunoura T."/>
            <person name="Rinke C."/>
            <person name="Krupovic M."/>
        </authorList>
    </citation>
    <scope>NUCLEOTIDE SEQUENCE [LARGE SCALE GENOMIC DNA]</scope>
    <source>
        <strain evidence="1">VerdaV1</strain>
    </source>
</reference>
<organism evidence="1 2">
    <name type="scientific">Lokiarchaeia virus VerdaV1</name>
    <dbReference type="NCBI Taxonomy" id="3070170"/>
    <lineage>
        <taxon>Viruses</taxon>
        <taxon>Duplodnaviria</taxon>
        <taxon>Heunggongvirae</taxon>
        <taxon>Uroviricota</taxon>
        <taxon>Caudoviricetes</taxon>
        <taxon>Verdandiviridae</taxon>
        <taxon>Dolusvirus</taxon>
        <taxon>Dolusvirus shimokitaense</taxon>
    </lineage>
</organism>
<proteinExistence type="predicted"/>
<dbReference type="KEGG" id="vg:80402186"/>
<dbReference type="GeneID" id="80402186"/>
<dbReference type="EMBL" id="LC711077">
    <property type="protein sequence ID" value="BDI54877.1"/>
    <property type="molecule type" value="Genomic_DNA"/>
</dbReference>
<protein>
    <submittedName>
        <fullName evidence="1">Uncharacterized protein</fullName>
    </submittedName>
</protein>